<dbReference type="GO" id="GO:0006508">
    <property type="term" value="P:proteolysis"/>
    <property type="evidence" value="ECO:0007669"/>
    <property type="project" value="InterPro"/>
</dbReference>
<comment type="caution">
    <text evidence="3">The sequence shown here is derived from an EMBL/GenBank/DDBJ whole genome shotgun (WGS) entry which is preliminary data.</text>
</comment>
<gene>
    <name evidence="3" type="ORF">SAMN04488507_100190</name>
    <name evidence="2" type="ORF">TFLO_804</name>
</gene>
<evidence type="ECO:0000259" key="1">
    <source>
        <dbReference type="Pfam" id="PF00326"/>
    </source>
</evidence>
<dbReference type="Gene3D" id="3.40.50.1820">
    <property type="entry name" value="alpha/beta hydrolase"/>
    <property type="match status" value="1"/>
</dbReference>
<evidence type="ECO:0000313" key="2">
    <source>
        <dbReference type="EMBL" id="CZQ86799.1"/>
    </source>
</evidence>
<dbReference type="EMBL" id="FOQC01000001">
    <property type="protein sequence ID" value="SFH46489.1"/>
    <property type="molecule type" value="Genomic_DNA"/>
</dbReference>
<accession>A0AB38BE08</accession>
<dbReference type="GO" id="GO:0008236">
    <property type="term" value="F:serine-type peptidase activity"/>
    <property type="evidence" value="ECO:0007669"/>
    <property type="project" value="InterPro"/>
</dbReference>
<proteinExistence type="predicted"/>
<keyword evidence="2" id="KW-0378">Hydrolase</keyword>
<dbReference type="Proteomes" id="UP000195947">
    <property type="component" value="Unassembled WGS sequence"/>
</dbReference>
<feature type="domain" description="Peptidase S9 prolyl oligopeptidase catalytic" evidence="1">
    <location>
        <begin position="89"/>
        <end position="237"/>
    </location>
</feature>
<reference evidence="2 4" key="1">
    <citation type="submission" date="2016-02" db="EMBL/GenBank/DDBJ databases">
        <authorList>
            <person name="Strepis N."/>
        </authorList>
    </citation>
    <scope>NUCLEOTIDE SEQUENCE [LARGE SCALE GENOMIC DNA]</scope>
    <source>
        <strain evidence="2">Trichococcus flocculiformis</strain>
    </source>
</reference>
<dbReference type="Pfam" id="PF00326">
    <property type="entry name" value="Peptidase_S9"/>
    <property type="match status" value="1"/>
</dbReference>
<sequence>MILIERKIINDIPILEIVEEDKKQETTPLVFFYHGITNQKERGLEPGYALASNGMRVIIPDAYRHGERKEEAYAGEPAAEFWSVVLKNIKELPDIVEAYVEAGLAKRETVSVTGLSMGGITTCIALTQYPWIHSAACLMGSPDPIGLSHWALQSRWAEGLPPLDDEKVNALMAPFENLSLKEHPESLVDTPFYIWHGTADESVPYEQMEQFVNSISGEAYADNICFRSTEGAGHRVPYAIFEEMAVFLGNVYSH</sequence>
<dbReference type="Proteomes" id="UP000199686">
    <property type="component" value="Unassembled WGS sequence"/>
</dbReference>
<dbReference type="InterPro" id="IPR029058">
    <property type="entry name" value="AB_hydrolase_fold"/>
</dbReference>
<reference evidence="3 5" key="2">
    <citation type="submission" date="2016-10" db="EMBL/GenBank/DDBJ databases">
        <authorList>
            <person name="Varghese N."/>
            <person name="Submissions S."/>
        </authorList>
    </citation>
    <scope>NUCLEOTIDE SEQUENCE [LARGE SCALE GENOMIC DNA]</scope>
    <source>
        <strain evidence="3 5">DSM 2094</strain>
    </source>
</reference>
<dbReference type="InterPro" id="IPR001375">
    <property type="entry name" value="Peptidase_S9_cat"/>
</dbReference>
<dbReference type="EMBL" id="FJMZ01000005">
    <property type="protein sequence ID" value="CZQ86799.1"/>
    <property type="molecule type" value="Genomic_DNA"/>
</dbReference>
<dbReference type="RefSeq" id="WP_086988426.1">
    <property type="nucleotide sequence ID" value="NZ_CP089787.1"/>
</dbReference>
<organism evidence="3 5">
    <name type="scientific">Trichococcus flocculiformis</name>
    <dbReference type="NCBI Taxonomy" id="82803"/>
    <lineage>
        <taxon>Bacteria</taxon>
        <taxon>Bacillati</taxon>
        <taxon>Bacillota</taxon>
        <taxon>Bacilli</taxon>
        <taxon>Lactobacillales</taxon>
        <taxon>Carnobacteriaceae</taxon>
        <taxon>Trichococcus</taxon>
    </lineage>
</organism>
<evidence type="ECO:0000313" key="5">
    <source>
        <dbReference type="Proteomes" id="UP000199686"/>
    </source>
</evidence>
<evidence type="ECO:0000313" key="3">
    <source>
        <dbReference type="EMBL" id="SFH46489.1"/>
    </source>
</evidence>
<name>A0AB38BE08_9LACT</name>
<dbReference type="SUPFAM" id="SSF53474">
    <property type="entry name" value="alpha/beta-Hydrolases"/>
    <property type="match status" value="1"/>
</dbReference>
<evidence type="ECO:0000313" key="4">
    <source>
        <dbReference type="Proteomes" id="UP000195947"/>
    </source>
</evidence>
<protein>
    <submittedName>
        <fullName evidence="2">Alpha/beta hydrolase fold-5</fullName>
    </submittedName>
</protein>
<dbReference type="AlphaFoldDB" id="A0AB38BE08"/>
<keyword evidence="4" id="KW-1185">Reference proteome</keyword>